<feature type="transmembrane region" description="Helical" evidence="9">
    <location>
        <begin position="167"/>
        <end position="188"/>
    </location>
</feature>
<dbReference type="GO" id="GO:0005886">
    <property type="term" value="C:plasma membrane"/>
    <property type="evidence" value="ECO:0007669"/>
    <property type="project" value="UniProtKB-SubCell"/>
</dbReference>
<dbReference type="PANTHER" id="PTHR43394:SF1">
    <property type="entry name" value="ATP-BINDING CASSETTE SUB-FAMILY B MEMBER 10, MITOCHONDRIAL"/>
    <property type="match status" value="1"/>
</dbReference>
<evidence type="ECO:0000256" key="7">
    <source>
        <dbReference type="ARBA" id="ARBA00022989"/>
    </source>
</evidence>
<dbReference type="InterPro" id="IPR036640">
    <property type="entry name" value="ABC1_TM_sf"/>
</dbReference>
<dbReference type="SMART" id="SM00382">
    <property type="entry name" value="AAA"/>
    <property type="match status" value="1"/>
</dbReference>
<dbReference type="Gene3D" id="1.20.1560.10">
    <property type="entry name" value="ABC transporter type 1, transmembrane domain"/>
    <property type="match status" value="1"/>
</dbReference>
<sequence>MHANEAELQTPYWRLDDDSAQRPDLPALIRRLAMAARPVASILRQAAPGLSVIIVLAQILAGASTTWTLLLTTRVLDRLLRQGLDIEQLRLALPVLLLLCGVGLLRIGMDAATSMAKARLTPKVHRLAEEQLFEVSLAVDLASFDDPGFYDRLHRARDRGLMHMESATASLVEVFSAMLSVAGAALALFLLHPLLLPLLLLALLPEGWAALKAASLQYAAMPTTIALTRQTQMMAELATQREAAPEIRANQAQDYVLSEYRRCAVELELHLVKQGMAAARSMTLGQLLSGLGQLGTYVALGMMLYARWLDLAAAGTAVIAIRTASAALSRLMLVSRELFEKGLYISDYREFIEQSRPSKRPAADATAPAKPGRIEFSHVGFHYPGAARPALRDISLTIQPAQTIALVGENGSGKTTLAKLIAGLYQPDSGRITWDGVDLRAMAPESLADRIAMVLQEPVRWPRSARDNIRLGRHGRADPLDEWLLRAARDSSAIDVVDRLPQRWDTLLSRHFHGGQDLSGGQWQRMAVARGLYRDAPLVIWDEPTASLDARAEQAVYESLRTLALDRTVILITHRLASIRNADRIFFLEHGAVVEQGRHEELLQAGGRYAELYRLQTRLHGAGAPGPAEAPASHQASGH</sequence>
<dbReference type="PROSITE" id="PS00211">
    <property type="entry name" value="ABC_TRANSPORTER_1"/>
    <property type="match status" value="1"/>
</dbReference>
<dbReference type="FunFam" id="3.40.50.300:FF:000221">
    <property type="entry name" value="Multidrug ABC transporter ATP-binding protein"/>
    <property type="match status" value="1"/>
</dbReference>
<feature type="domain" description="ABC transmembrane type-1" evidence="11">
    <location>
        <begin position="52"/>
        <end position="340"/>
    </location>
</feature>
<evidence type="ECO:0000256" key="2">
    <source>
        <dbReference type="ARBA" id="ARBA00022448"/>
    </source>
</evidence>
<keyword evidence="3" id="KW-1003">Cell membrane</keyword>
<evidence type="ECO:0000256" key="3">
    <source>
        <dbReference type="ARBA" id="ARBA00022475"/>
    </source>
</evidence>
<keyword evidence="8 9" id="KW-0472">Membrane</keyword>
<reference evidence="12" key="1">
    <citation type="submission" date="2024-06" db="EMBL/GenBank/DDBJ databases">
        <authorList>
            <person name="Sun Y."/>
        </authorList>
    </citation>
    <scope>NUCLEOTIDE SEQUENCE</scope>
    <source>
        <strain evidence="12">IGA1.0</strain>
    </source>
</reference>
<comment type="subcellular location">
    <subcellularLocation>
        <location evidence="1">Cell membrane</location>
        <topology evidence="1">Multi-pass membrane protein</topology>
    </subcellularLocation>
</comment>
<proteinExistence type="predicted"/>
<accession>A0AAU7QIP4</accession>
<keyword evidence="4 9" id="KW-0812">Transmembrane</keyword>
<dbReference type="RefSeq" id="WP_350015951.1">
    <property type="nucleotide sequence ID" value="NZ_CP157948.1"/>
</dbReference>
<evidence type="ECO:0000256" key="1">
    <source>
        <dbReference type="ARBA" id="ARBA00004651"/>
    </source>
</evidence>
<evidence type="ECO:0000256" key="4">
    <source>
        <dbReference type="ARBA" id="ARBA00022692"/>
    </source>
</evidence>
<organism evidence="12">
    <name type="scientific">Rhodanobacter sp. IGA1.0</name>
    <dbReference type="NCBI Taxonomy" id="3158582"/>
    <lineage>
        <taxon>Bacteria</taxon>
        <taxon>Pseudomonadati</taxon>
        <taxon>Pseudomonadota</taxon>
        <taxon>Gammaproteobacteria</taxon>
        <taxon>Lysobacterales</taxon>
        <taxon>Rhodanobacteraceae</taxon>
        <taxon>Rhodanobacter</taxon>
    </lineage>
</organism>
<keyword evidence="7 9" id="KW-1133">Transmembrane helix</keyword>
<feature type="transmembrane region" description="Helical" evidence="9">
    <location>
        <begin position="91"/>
        <end position="109"/>
    </location>
</feature>
<keyword evidence="6 12" id="KW-0067">ATP-binding</keyword>
<evidence type="ECO:0000256" key="6">
    <source>
        <dbReference type="ARBA" id="ARBA00022840"/>
    </source>
</evidence>
<evidence type="ECO:0000256" key="9">
    <source>
        <dbReference type="SAM" id="Phobius"/>
    </source>
</evidence>
<dbReference type="PANTHER" id="PTHR43394">
    <property type="entry name" value="ATP-DEPENDENT PERMEASE MDL1, MITOCHONDRIAL"/>
    <property type="match status" value="1"/>
</dbReference>
<evidence type="ECO:0000259" key="11">
    <source>
        <dbReference type="PROSITE" id="PS50929"/>
    </source>
</evidence>
<dbReference type="GO" id="GO:0005524">
    <property type="term" value="F:ATP binding"/>
    <property type="evidence" value="ECO:0007669"/>
    <property type="project" value="UniProtKB-KW"/>
</dbReference>
<dbReference type="SUPFAM" id="SSF52540">
    <property type="entry name" value="P-loop containing nucleoside triphosphate hydrolases"/>
    <property type="match status" value="1"/>
</dbReference>
<dbReference type="AlphaFoldDB" id="A0AAU7QIP4"/>
<dbReference type="InterPro" id="IPR039421">
    <property type="entry name" value="Type_1_exporter"/>
</dbReference>
<dbReference type="InterPro" id="IPR011527">
    <property type="entry name" value="ABC1_TM_dom"/>
</dbReference>
<feature type="domain" description="ABC transporter" evidence="10">
    <location>
        <begin position="374"/>
        <end position="615"/>
    </location>
</feature>
<protein>
    <submittedName>
        <fullName evidence="12">ABC transporter ATP-binding protein</fullName>
    </submittedName>
</protein>
<keyword evidence="5" id="KW-0547">Nucleotide-binding</keyword>
<dbReference type="SUPFAM" id="SSF90123">
    <property type="entry name" value="ABC transporter transmembrane region"/>
    <property type="match status" value="1"/>
</dbReference>
<dbReference type="GO" id="GO:0015421">
    <property type="term" value="F:ABC-type oligopeptide transporter activity"/>
    <property type="evidence" value="ECO:0007669"/>
    <property type="project" value="TreeGrafter"/>
</dbReference>
<feature type="transmembrane region" description="Helical" evidence="9">
    <location>
        <begin position="50"/>
        <end position="71"/>
    </location>
</feature>
<dbReference type="InterPro" id="IPR027417">
    <property type="entry name" value="P-loop_NTPase"/>
</dbReference>
<dbReference type="PROSITE" id="PS50929">
    <property type="entry name" value="ABC_TM1F"/>
    <property type="match status" value="1"/>
</dbReference>
<keyword evidence="2" id="KW-0813">Transport</keyword>
<evidence type="ECO:0000256" key="8">
    <source>
        <dbReference type="ARBA" id="ARBA00023136"/>
    </source>
</evidence>
<dbReference type="InterPro" id="IPR003593">
    <property type="entry name" value="AAA+_ATPase"/>
</dbReference>
<dbReference type="EMBL" id="CP157948">
    <property type="protein sequence ID" value="XBS89456.1"/>
    <property type="molecule type" value="Genomic_DNA"/>
</dbReference>
<gene>
    <name evidence="12" type="ORF">ABNK63_13800</name>
</gene>
<dbReference type="Pfam" id="PF00005">
    <property type="entry name" value="ABC_tran"/>
    <property type="match status" value="1"/>
</dbReference>
<dbReference type="GO" id="GO:0016887">
    <property type="term" value="F:ATP hydrolysis activity"/>
    <property type="evidence" value="ECO:0007669"/>
    <property type="project" value="InterPro"/>
</dbReference>
<name>A0AAU7QIP4_9GAMM</name>
<evidence type="ECO:0000259" key="10">
    <source>
        <dbReference type="PROSITE" id="PS50893"/>
    </source>
</evidence>
<evidence type="ECO:0000313" key="12">
    <source>
        <dbReference type="EMBL" id="XBS89456.1"/>
    </source>
</evidence>
<dbReference type="InterPro" id="IPR003439">
    <property type="entry name" value="ABC_transporter-like_ATP-bd"/>
</dbReference>
<dbReference type="PROSITE" id="PS50893">
    <property type="entry name" value="ABC_TRANSPORTER_2"/>
    <property type="match status" value="1"/>
</dbReference>
<dbReference type="Gene3D" id="3.40.50.300">
    <property type="entry name" value="P-loop containing nucleotide triphosphate hydrolases"/>
    <property type="match status" value="1"/>
</dbReference>
<dbReference type="InterPro" id="IPR017871">
    <property type="entry name" value="ABC_transporter-like_CS"/>
</dbReference>
<evidence type="ECO:0000256" key="5">
    <source>
        <dbReference type="ARBA" id="ARBA00022741"/>
    </source>
</evidence>